<evidence type="ECO:0000256" key="1">
    <source>
        <dbReference type="SAM" id="MobiDB-lite"/>
    </source>
</evidence>
<proteinExistence type="predicted"/>
<dbReference type="STRING" id="1190417.SAMN05660690_4320"/>
<dbReference type="RefSeq" id="WP_091368791.1">
    <property type="nucleotide sequence ID" value="NZ_FMZF01000008.1"/>
</dbReference>
<feature type="region of interest" description="Disordered" evidence="1">
    <location>
        <begin position="96"/>
        <end position="124"/>
    </location>
</feature>
<dbReference type="EMBL" id="FMZF01000008">
    <property type="protein sequence ID" value="SDD48130.1"/>
    <property type="molecule type" value="Genomic_DNA"/>
</dbReference>
<keyword evidence="3" id="KW-1185">Reference proteome</keyword>
<protein>
    <submittedName>
        <fullName evidence="2">Uncharacterized protein</fullName>
    </submittedName>
</protein>
<evidence type="ECO:0000313" key="2">
    <source>
        <dbReference type="EMBL" id="SDD48130.1"/>
    </source>
</evidence>
<accession>A0A1G6V3D1</accession>
<gene>
    <name evidence="2" type="ORF">SAMN05660690_4320</name>
</gene>
<name>A0A1G6V3D1_9ACTN</name>
<sequence length="124" mass="13140">MSTHESGTSPHRRALEAALALGRADGRLAVDLEPDGEPAPVGPWCHGLDPEGLARLVWGPDGGPAPAGVVLNAPLWYAQGFREALACARARRAGRPCAPARAAVPVPRRPPDDSRPADRRQHRP</sequence>
<reference evidence="3" key="1">
    <citation type="submission" date="2016-10" db="EMBL/GenBank/DDBJ databases">
        <authorList>
            <person name="Varghese N."/>
            <person name="Submissions S."/>
        </authorList>
    </citation>
    <scope>NUCLEOTIDE SEQUENCE [LARGE SCALE GENOMIC DNA]</scope>
    <source>
        <strain evidence="3">DSM 45421</strain>
    </source>
</reference>
<feature type="compositionally biased region" description="Basic and acidic residues" evidence="1">
    <location>
        <begin position="109"/>
        <end position="124"/>
    </location>
</feature>
<dbReference type="AlphaFoldDB" id="A0A1G6V3D1"/>
<dbReference type="Proteomes" id="UP000199416">
    <property type="component" value="Unassembled WGS sequence"/>
</dbReference>
<feature type="compositionally biased region" description="Low complexity" evidence="1">
    <location>
        <begin position="96"/>
        <end position="106"/>
    </location>
</feature>
<evidence type="ECO:0000313" key="3">
    <source>
        <dbReference type="Proteomes" id="UP000199416"/>
    </source>
</evidence>
<organism evidence="2 3">
    <name type="scientific">Geodermatophilus telluris</name>
    <dbReference type="NCBI Taxonomy" id="1190417"/>
    <lineage>
        <taxon>Bacteria</taxon>
        <taxon>Bacillati</taxon>
        <taxon>Actinomycetota</taxon>
        <taxon>Actinomycetes</taxon>
        <taxon>Geodermatophilales</taxon>
        <taxon>Geodermatophilaceae</taxon>
        <taxon>Geodermatophilus</taxon>
    </lineage>
</organism>